<dbReference type="Pfam" id="PF12697">
    <property type="entry name" value="Abhydrolase_6"/>
    <property type="match status" value="1"/>
</dbReference>
<dbReference type="EMBL" id="PIQN01000008">
    <property type="protein sequence ID" value="PKA43051.1"/>
    <property type="molecule type" value="Genomic_DNA"/>
</dbReference>
<protein>
    <submittedName>
        <fullName evidence="2">Alpha/beta hydrolase</fullName>
    </submittedName>
</protein>
<dbReference type="InterPro" id="IPR029058">
    <property type="entry name" value="AB_hydrolase_fold"/>
</dbReference>
<name>A0A2N0DAC9_RHISU</name>
<reference evidence="2 3" key="2">
    <citation type="submission" date="2017-12" db="EMBL/GenBank/DDBJ databases">
        <title>Genome sequence of Rhizobium sullae HCNT1 isolated from Sulla coronaria nodules and featuring peculiar denitrification phenotypes.</title>
        <authorList>
            <person name="De Diego-Diaz B."/>
            <person name="Treu L."/>
            <person name="Campanaro S."/>
            <person name="Da Silva Duarte V."/>
            <person name="Basaglia M."/>
            <person name="Favaro L."/>
            <person name="Casella S."/>
            <person name="Squartini A."/>
        </authorList>
    </citation>
    <scope>NUCLEOTIDE SEQUENCE [LARGE SCALE GENOMIC DNA]</scope>
    <source>
        <strain evidence="2 3">HCNT1</strain>
    </source>
</reference>
<accession>A0A2N0DAC9</accession>
<evidence type="ECO:0000313" key="2">
    <source>
        <dbReference type="EMBL" id="PKA43051.1"/>
    </source>
</evidence>
<reference evidence="2 3" key="1">
    <citation type="submission" date="2017-11" db="EMBL/GenBank/DDBJ databases">
        <authorList>
            <person name="Han C.G."/>
        </authorList>
    </citation>
    <scope>NUCLEOTIDE SEQUENCE [LARGE SCALE GENOMIC DNA]</scope>
    <source>
        <strain evidence="2 3">HCNT1</strain>
    </source>
</reference>
<dbReference type="PANTHER" id="PTHR47914">
    <property type="entry name" value="ALPHA/BETA-HYDROLASES SUPERFAMILY PROTEIN"/>
    <property type="match status" value="1"/>
</dbReference>
<dbReference type="Proteomes" id="UP000232164">
    <property type="component" value="Unassembled WGS sequence"/>
</dbReference>
<dbReference type="InterPro" id="IPR000073">
    <property type="entry name" value="AB_hydrolase_1"/>
</dbReference>
<sequence>MTEEKTFRFVHDGIAIDVSVDEAGAGTSVLLLPALSSISTSGEMAGLAQHLSQDFHVHSVDWPGFGTEARPRVEWTPDTLSAFFATILDEFRPQAVVAAGHAASYALYHLARRNEALQELVIIAPTWRGPLPTMMNGQRTWFARIRAAVDNPLIGPMLYAANVSQFVVRRMAREHVYSDPAWLSNERLQAKMAVTRGRGARHSSVRFVTGALDRFTDRASFLDAASKVASPILMIFGAETPRKSRSEMEALAELPNVRAERLQFGKLSVHEEFPDSVASVIARFLAPVPSV</sequence>
<dbReference type="PANTHER" id="PTHR47914:SF1">
    <property type="entry name" value="ALPHA_BETA-HYDROLASES SUPERFAMILY PROTEIN"/>
    <property type="match status" value="1"/>
</dbReference>
<dbReference type="Gene3D" id="3.40.50.1820">
    <property type="entry name" value="alpha/beta hydrolase"/>
    <property type="match status" value="1"/>
</dbReference>
<dbReference type="RefSeq" id="WP_100771329.1">
    <property type="nucleotide sequence ID" value="NZ_PIQN01000008.1"/>
</dbReference>
<organism evidence="2 3">
    <name type="scientific">Rhizobium sullae</name>
    <name type="common">Rhizobium hedysari</name>
    <dbReference type="NCBI Taxonomy" id="50338"/>
    <lineage>
        <taxon>Bacteria</taxon>
        <taxon>Pseudomonadati</taxon>
        <taxon>Pseudomonadota</taxon>
        <taxon>Alphaproteobacteria</taxon>
        <taxon>Hyphomicrobiales</taxon>
        <taxon>Rhizobiaceae</taxon>
        <taxon>Rhizobium/Agrobacterium group</taxon>
        <taxon>Rhizobium</taxon>
    </lineage>
</organism>
<proteinExistence type="predicted"/>
<dbReference type="AlphaFoldDB" id="A0A2N0DAC9"/>
<gene>
    <name evidence="2" type="ORF">CWR43_13370</name>
</gene>
<feature type="domain" description="AB hydrolase-1" evidence="1">
    <location>
        <begin position="44"/>
        <end position="252"/>
    </location>
</feature>
<keyword evidence="2" id="KW-0378">Hydrolase</keyword>
<comment type="caution">
    <text evidence="2">The sequence shown here is derived from an EMBL/GenBank/DDBJ whole genome shotgun (WGS) entry which is preliminary data.</text>
</comment>
<dbReference type="STRING" id="1041146.GCA_000427985_04164"/>
<evidence type="ECO:0000313" key="3">
    <source>
        <dbReference type="Proteomes" id="UP000232164"/>
    </source>
</evidence>
<dbReference type="GO" id="GO:0016787">
    <property type="term" value="F:hydrolase activity"/>
    <property type="evidence" value="ECO:0007669"/>
    <property type="project" value="UniProtKB-KW"/>
</dbReference>
<dbReference type="SUPFAM" id="SSF53474">
    <property type="entry name" value="alpha/beta-Hydrolases"/>
    <property type="match status" value="1"/>
</dbReference>
<evidence type="ECO:0000259" key="1">
    <source>
        <dbReference type="Pfam" id="PF12697"/>
    </source>
</evidence>